<gene>
    <name evidence="8" type="ORF">GCM10009864_12290</name>
</gene>
<keyword evidence="2" id="KW-0444">Lipid biosynthesis</keyword>
<sequence>MNGPWDVRAVCTPHCAAHATVPVPLPTAARRTAAFTGAVARALAAGPHLADPVRLRTHARALLTALGVGLEVRGAAPAGPLTVPGPGAGERTPGTLIVLNHISWLDIVALLAVEPAVLLAKREVGGWPLVGGLARRAGTHFIDRTHPRRLPRTVAELAALLAAGRSVAVFPQATTWCTAEQGGFRRATFQAALDAGAPVRPVTVDYVQQGRPTTVAAFCGTDTFAASLRRVVAARGLTVRATVHPALPTAGRGLDRRALAAAAERVVLGGGRAAPRGGRVPDRAGQALGTYL</sequence>
<evidence type="ECO:0000256" key="6">
    <source>
        <dbReference type="SAM" id="MobiDB-lite"/>
    </source>
</evidence>
<reference evidence="9" key="1">
    <citation type="journal article" date="2019" name="Int. J. Syst. Evol. Microbiol.">
        <title>The Global Catalogue of Microorganisms (GCM) 10K type strain sequencing project: providing services to taxonomists for standard genome sequencing and annotation.</title>
        <authorList>
            <consortium name="The Broad Institute Genomics Platform"/>
            <consortium name="The Broad Institute Genome Sequencing Center for Infectious Disease"/>
            <person name="Wu L."/>
            <person name="Ma J."/>
        </authorList>
    </citation>
    <scope>NUCLEOTIDE SEQUENCE [LARGE SCALE GENOMIC DNA]</scope>
    <source>
        <strain evidence="9">JCM 16374</strain>
    </source>
</reference>
<feature type="domain" description="Phospholipid/glycerol acyltransferase" evidence="7">
    <location>
        <begin position="95"/>
        <end position="207"/>
    </location>
</feature>
<dbReference type="CDD" id="cd07989">
    <property type="entry name" value="LPLAT_AGPAT-like"/>
    <property type="match status" value="1"/>
</dbReference>
<dbReference type="InterPro" id="IPR002123">
    <property type="entry name" value="Plipid/glycerol_acylTrfase"/>
</dbReference>
<evidence type="ECO:0000313" key="8">
    <source>
        <dbReference type="EMBL" id="GAA2650106.1"/>
    </source>
</evidence>
<accession>A0ABP6DU96</accession>
<dbReference type="RefSeq" id="WP_344573897.1">
    <property type="nucleotide sequence ID" value="NZ_BAAARK010000002.1"/>
</dbReference>
<comment type="pathway">
    <text evidence="1">Lipid metabolism.</text>
</comment>
<dbReference type="PANTHER" id="PTHR10434:SF64">
    <property type="entry name" value="1-ACYL-SN-GLYCEROL-3-PHOSPHATE ACYLTRANSFERASE-RELATED"/>
    <property type="match status" value="1"/>
</dbReference>
<keyword evidence="9" id="KW-1185">Reference proteome</keyword>
<evidence type="ECO:0000256" key="2">
    <source>
        <dbReference type="ARBA" id="ARBA00022516"/>
    </source>
</evidence>
<evidence type="ECO:0000256" key="5">
    <source>
        <dbReference type="ARBA" id="ARBA00023315"/>
    </source>
</evidence>
<evidence type="ECO:0000259" key="7">
    <source>
        <dbReference type="SMART" id="SM00563"/>
    </source>
</evidence>
<feature type="region of interest" description="Disordered" evidence="6">
    <location>
        <begin position="272"/>
        <end position="292"/>
    </location>
</feature>
<evidence type="ECO:0000256" key="3">
    <source>
        <dbReference type="ARBA" id="ARBA00022679"/>
    </source>
</evidence>
<evidence type="ECO:0000256" key="1">
    <source>
        <dbReference type="ARBA" id="ARBA00005189"/>
    </source>
</evidence>
<dbReference type="EMBL" id="BAAARK010000002">
    <property type="protein sequence ID" value="GAA2650106.1"/>
    <property type="molecule type" value="Genomic_DNA"/>
</dbReference>
<proteinExistence type="predicted"/>
<dbReference type="PANTHER" id="PTHR10434">
    <property type="entry name" value="1-ACYL-SN-GLYCEROL-3-PHOSPHATE ACYLTRANSFERASE"/>
    <property type="match status" value="1"/>
</dbReference>
<name>A0ABP6DU96_9ACTN</name>
<dbReference type="Proteomes" id="UP001500994">
    <property type="component" value="Unassembled WGS sequence"/>
</dbReference>
<keyword evidence="5 8" id="KW-0012">Acyltransferase</keyword>
<keyword evidence="4" id="KW-0443">Lipid metabolism</keyword>
<dbReference type="GO" id="GO:0016746">
    <property type="term" value="F:acyltransferase activity"/>
    <property type="evidence" value="ECO:0007669"/>
    <property type="project" value="UniProtKB-KW"/>
</dbReference>
<evidence type="ECO:0000313" key="9">
    <source>
        <dbReference type="Proteomes" id="UP001500994"/>
    </source>
</evidence>
<dbReference type="SUPFAM" id="SSF69593">
    <property type="entry name" value="Glycerol-3-phosphate (1)-acyltransferase"/>
    <property type="match status" value="1"/>
</dbReference>
<organism evidence="8 9">
    <name type="scientific">Streptomyces lunalinharesii</name>
    <dbReference type="NCBI Taxonomy" id="333384"/>
    <lineage>
        <taxon>Bacteria</taxon>
        <taxon>Bacillati</taxon>
        <taxon>Actinomycetota</taxon>
        <taxon>Actinomycetes</taxon>
        <taxon>Kitasatosporales</taxon>
        <taxon>Streptomycetaceae</taxon>
        <taxon>Streptomyces</taxon>
    </lineage>
</organism>
<dbReference type="SMART" id="SM00563">
    <property type="entry name" value="PlsC"/>
    <property type="match status" value="1"/>
</dbReference>
<evidence type="ECO:0000256" key="4">
    <source>
        <dbReference type="ARBA" id="ARBA00023098"/>
    </source>
</evidence>
<keyword evidence="3" id="KW-0808">Transferase</keyword>
<comment type="caution">
    <text evidence="8">The sequence shown here is derived from an EMBL/GenBank/DDBJ whole genome shotgun (WGS) entry which is preliminary data.</text>
</comment>
<protein>
    <submittedName>
        <fullName evidence="8">Lysophospholipid acyltransferase family protein</fullName>
    </submittedName>
</protein>
<dbReference type="Pfam" id="PF01553">
    <property type="entry name" value="Acyltransferase"/>
    <property type="match status" value="1"/>
</dbReference>